<proteinExistence type="predicted"/>
<dbReference type="AlphaFoldDB" id="A0A081PPI1"/>
<keyword evidence="1" id="KW-0812">Transmembrane</keyword>
<comment type="caution">
    <text evidence="2">The sequence shown here is derived from an EMBL/GenBank/DDBJ whole genome shotgun (WGS) entry which is preliminary data.</text>
</comment>
<dbReference type="Proteomes" id="UP000033415">
    <property type="component" value="Unassembled WGS sequence"/>
</dbReference>
<dbReference type="PATRIC" id="fig|28037.100.peg.1723"/>
<name>A0A081PPI1_STRMT</name>
<protein>
    <submittedName>
        <fullName evidence="2">Uncharacterized protein</fullName>
    </submittedName>
</protein>
<gene>
    <name evidence="2" type="ORF">TZ91_01830</name>
</gene>
<reference evidence="2 3" key="1">
    <citation type="submission" date="2015-02" db="EMBL/GenBank/DDBJ databases">
        <title>Evolution of amylase-binding proteins of oral streptococcal species.</title>
        <authorList>
            <person name="Haase E.M."/>
        </authorList>
    </citation>
    <scope>NUCLEOTIDE SEQUENCE [LARGE SCALE GENOMIC DNA]</scope>
    <source>
        <strain evidence="2 3">SK137</strain>
    </source>
</reference>
<organism evidence="2 3">
    <name type="scientific">Streptococcus mitis</name>
    <dbReference type="NCBI Taxonomy" id="28037"/>
    <lineage>
        <taxon>Bacteria</taxon>
        <taxon>Bacillati</taxon>
        <taxon>Bacillota</taxon>
        <taxon>Bacilli</taxon>
        <taxon>Lactobacillales</taxon>
        <taxon>Streptococcaceae</taxon>
        <taxon>Streptococcus</taxon>
        <taxon>Streptococcus mitis group</taxon>
    </lineage>
</organism>
<evidence type="ECO:0000256" key="1">
    <source>
        <dbReference type="SAM" id="Phobius"/>
    </source>
</evidence>
<evidence type="ECO:0000313" key="3">
    <source>
        <dbReference type="Proteomes" id="UP000033415"/>
    </source>
</evidence>
<evidence type="ECO:0000313" key="2">
    <source>
        <dbReference type="EMBL" id="KJQ69992.1"/>
    </source>
</evidence>
<keyword evidence="1" id="KW-0472">Membrane</keyword>
<sequence>MNYNLKYLLSGIFALVFIGFLVWMRYVNQRKEEEHSDVSFEARLDSEVKALYKQLGLGEEPHYFLAYRYLHPWFNLAILPPTVEIFLTKIALVMVTPDELLIRNLGNGMTFTSEHHRDFRQGLIRIPKSEMKEFEIRNWKKIFVLGDFLTIKTSQHSYYLQVRDDGLQKGSLSTKHFSDLKRQDFLGLLTDKRTF</sequence>
<dbReference type="EMBL" id="JYGQ01000004">
    <property type="protein sequence ID" value="KJQ69992.1"/>
    <property type="molecule type" value="Genomic_DNA"/>
</dbReference>
<accession>A0A081PPI1</accession>
<feature type="transmembrane region" description="Helical" evidence="1">
    <location>
        <begin position="7"/>
        <end position="26"/>
    </location>
</feature>
<keyword evidence="1" id="KW-1133">Transmembrane helix</keyword>
<dbReference type="RefSeq" id="WP_033687524.1">
    <property type="nucleotide sequence ID" value="NZ_JYGQ01000004.1"/>
</dbReference>